<evidence type="ECO:0000256" key="9">
    <source>
        <dbReference type="ARBA" id="ARBA00023027"/>
    </source>
</evidence>
<keyword evidence="13" id="KW-1185">Reference proteome</keyword>
<evidence type="ECO:0000313" key="13">
    <source>
        <dbReference type="Proteomes" id="UP000198619"/>
    </source>
</evidence>
<dbReference type="EC" id="2.7.7.18" evidence="3"/>
<dbReference type="Gene3D" id="1.25.10.10">
    <property type="entry name" value="Leucine-rich Repeat Variant"/>
    <property type="match status" value="1"/>
</dbReference>
<keyword evidence="7" id="KW-0547">Nucleotide-binding</keyword>
<dbReference type="SUPFAM" id="SSF109604">
    <property type="entry name" value="HD-domain/PDEase-like"/>
    <property type="match status" value="1"/>
</dbReference>
<sequence>MEIYCVNVHNIICKKLLNVSWLNKLGFKKNLIDDYIKSYEFLNTLCSMVDNKDFTCKSTLNLLNPLINALIKDKNLTSFAPNDWLTYIYEFTLHNNFPDASSITIVPELTPICDFYLKCLKVICDTEKINNGDSFMSKYPLKFLTSKEEQNLENKDEYLRFIRSFNNFYVYEMMKLNGEITGFNTLEHICGVHYLALFIARQLKSSGINIDLGRVSGAAAGHDIGKYGCKKSEMKRVPYLHYYYSDQWLKDHNIHYIRHIAVNHSTWDLELENLSLENLILIYSDFRVKNTSSEEGIEMHIFTLQESFKIILDKLDNVDEAKENRYKRVYEKLQDFESFLISINIKTNIYDLLNPINPHSILSKKDFALTQGYEVVCCLKYMAIEHNINLMYTLRDEVSLETLLEKARSEKDWKNLREYIKIFEEYSTYLTQKQKLQTMNFLYENLIHPEDDIRNQCAKILGSLIAIYDEKYRKEIPLEVATEFSDHESPKILEKYINLMLFPSHKIISDHRYWLGYSLSTLVKYLFSNCNENMVVTYRKVILSFFNANKYKNSESYLFLLECCKFIPLSPYDDSVIDFYNFIYSMLSKRNSILRLSALESSIDLISNCNFHELFIDNLTVYLNNSTKRSLIPSENLLRYNLCKTLNLEELMPTLKENCINTTEEIQEIFLSNLKSATTWVKKKYQVSLLLDEAYYDKNANPMHTALHFCNLLKVSAVEGVRNAAGNAILNLMPKLNFSEKNEIAVELVRALEMEENKFTEYIPKYLGQIFLYLPPTEFDEIVDDLCYKIKISKTNVKSLLLKTLGFTLEFYDNYKTRFHENKCHFEERRKTLLGIVLNGLGDYNNQVKQSSLGSIGKGVFGSKDLSLKQKNVIFNLIAKKLLTLLVEEKENELLFLSNCATLNHIYRFISDYSFFLGNIDLPIPRKVAFFPGTFDPFSLSHKEIAKRIRDLGFQVYLAVDEFSWSKKTLPNLLRRSILNMSIASEIDMFLYPDTYPTNIANDSDLLTLKNNFKNSEVYIVVGADVIVNASSYRKEPTEDSIHNFSHIIFERNKLKNLDKAIKNINGNVEILNLPNKYTDISSTQIRNYIDENRDISRLVDPLAQQYIYDNGFYQREPLNKIDVKPLSLDVDVFDNLNNTLLQNISNLTFDKYGKVLCEKIIDTFKKPSGRVILLKDSYSGKILGFSLFHWSRSSMLYEDIKDVEIAKNIRNNSLGRIILLDELYIHEYDKNKTILPILLTETLAFCISRDYEFAVFKSSEDSLTPYGIDDLLKLYGFKEITDNNKGNIFLVNMSNPCIISFDIENHLKEPFRSNNKIKNVINSTRIKFQKAICKLFPGQLVLPFDINMVYQGMIKKVCKENNVPTKILNPRTLGDYMCVPYGDILDRYTIPNTVTKSLHSEKYFHPDMNSFDIKESPRYLNLKNQIKMLKSFNREVILVDNILHKGYRIRALDPLFKEQGINVRKIITGILSGNGKDIMDYQERAVDSVYFIPRLKIWFNENDLYPFIGGDSLWRGKFPERNLLPSVNLILPYTSPVFIRGASKEAIYEFSKVCIENSIEIFKVLEKEYHNINERNLNLHCLGHVFNTPRAVDHGNHIKYDLNLSPIYYLNNDLEALLRFENIVRR</sequence>
<keyword evidence="8" id="KW-0067">ATP-binding</keyword>
<protein>
    <recommendedName>
        <fullName evidence="3">nicotinate-nucleotide adenylyltransferase</fullName>
        <ecNumber evidence="3">2.7.7.18</ecNumber>
    </recommendedName>
</protein>
<dbReference type="Proteomes" id="UP000198619">
    <property type="component" value="Unassembled WGS sequence"/>
</dbReference>
<dbReference type="InterPro" id="IPR004821">
    <property type="entry name" value="Cyt_trans-like"/>
</dbReference>
<dbReference type="EMBL" id="FOKI01000006">
    <property type="protein sequence ID" value="SFA91290.1"/>
    <property type="molecule type" value="Genomic_DNA"/>
</dbReference>
<dbReference type="InterPro" id="IPR005248">
    <property type="entry name" value="NadD/NMNAT"/>
</dbReference>
<comment type="pathway">
    <text evidence="2">Cofactor biosynthesis; NAD(+) biosynthesis; deamido-NAD(+) from nicotinate D-ribonucleotide: step 1/1.</text>
</comment>
<dbReference type="InterPro" id="IPR014729">
    <property type="entry name" value="Rossmann-like_a/b/a_fold"/>
</dbReference>
<dbReference type="GO" id="GO:0009435">
    <property type="term" value="P:NAD+ biosynthetic process"/>
    <property type="evidence" value="ECO:0007669"/>
    <property type="project" value="InterPro"/>
</dbReference>
<dbReference type="InterPro" id="IPR011989">
    <property type="entry name" value="ARM-like"/>
</dbReference>
<dbReference type="PANTHER" id="PTHR39321">
    <property type="entry name" value="NICOTINATE-NUCLEOTIDE ADENYLYLTRANSFERASE-RELATED"/>
    <property type="match status" value="1"/>
</dbReference>
<dbReference type="PANTHER" id="PTHR39321:SF3">
    <property type="entry name" value="PHOSPHOPANTETHEINE ADENYLYLTRANSFERASE"/>
    <property type="match status" value="1"/>
</dbReference>
<keyword evidence="4" id="KW-0662">Pyridine nucleotide biosynthesis</keyword>
<evidence type="ECO:0000256" key="7">
    <source>
        <dbReference type="ARBA" id="ARBA00022741"/>
    </source>
</evidence>
<evidence type="ECO:0000313" key="12">
    <source>
        <dbReference type="EMBL" id="SFA91290.1"/>
    </source>
</evidence>
<evidence type="ECO:0000256" key="1">
    <source>
        <dbReference type="ARBA" id="ARBA00002324"/>
    </source>
</evidence>
<gene>
    <name evidence="12" type="ORF">SAMN04488528_10064</name>
</gene>
<accession>A0A1I0WT09</accession>
<dbReference type="InterPro" id="IPR016024">
    <property type="entry name" value="ARM-type_fold"/>
</dbReference>
<dbReference type="SUPFAM" id="SSF48371">
    <property type="entry name" value="ARM repeat"/>
    <property type="match status" value="1"/>
</dbReference>
<dbReference type="Gene3D" id="3.40.50.620">
    <property type="entry name" value="HUPs"/>
    <property type="match status" value="1"/>
</dbReference>
<feature type="domain" description="Cytidyltransferase-like" evidence="11">
    <location>
        <begin position="930"/>
        <end position="1088"/>
    </location>
</feature>
<evidence type="ECO:0000256" key="5">
    <source>
        <dbReference type="ARBA" id="ARBA00022679"/>
    </source>
</evidence>
<dbReference type="OrthoDB" id="1703792at2"/>
<dbReference type="GO" id="GO:0005524">
    <property type="term" value="F:ATP binding"/>
    <property type="evidence" value="ECO:0007669"/>
    <property type="project" value="UniProtKB-KW"/>
</dbReference>
<reference evidence="12 13" key="1">
    <citation type="submission" date="2016-10" db="EMBL/GenBank/DDBJ databases">
        <authorList>
            <person name="de Groot N.N."/>
        </authorList>
    </citation>
    <scope>NUCLEOTIDE SEQUENCE [LARGE SCALE GENOMIC DNA]</scope>
    <source>
        <strain evidence="12 13">DSM 12271</strain>
    </source>
</reference>
<comment type="function">
    <text evidence="1">Catalyzes the reversible adenylation of nicotinate mononucleotide (NaMN) to nicotinic acid adenine dinucleotide (NaAD).</text>
</comment>
<evidence type="ECO:0000256" key="8">
    <source>
        <dbReference type="ARBA" id="ARBA00022840"/>
    </source>
</evidence>
<proteinExistence type="predicted"/>
<evidence type="ECO:0000259" key="11">
    <source>
        <dbReference type="Pfam" id="PF01467"/>
    </source>
</evidence>
<keyword evidence="5 12" id="KW-0808">Transferase</keyword>
<evidence type="ECO:0000256" key="6">
    <source>
        <dbReference type="ARBA" id="ARBA00022695"/>
    </source>
</evidence>
<name>A0A1I0WT09_9CLOT</name>
<evidence type="ECO:0000256" key="10">
    <source>
        <dbReference type="ARBA" id="ARBA00048721"/>
    </source>
</evidence>
<evidence type="ECO:0000256" key="4">
    <source>
        <dbReference type="ARBA" id="ARBA00022642"/>
    </source>
</evidence>
<evidence type="ECO:0000256" key="2">
    <source>
        <dbReference type="ARBA" id="ARBA00005019"/>
    </source>
</evidence>
<dbReference type="Pfam" id="PF01467">
    <property type="entry name" value="CTP_transf_like"/>
    <property type="match status" value="1"/>
</dbReference>
<keyword evidence="9" id="KW-0520">NAD</keyword>
<dbReference type="GO" id="GO:0004515">
    <property type="term" value="F:nicotinate-nucleotide adenylyltransferase activity"/>
    <property type="evidence" value="ECO:0007669"/>
    <property type="project" value="UniProtKB-EC"/>
</dbReference>
<dbReference type="RefSeq" id="WP_090039369.1">
    <property type="nucleotide sequence ID" value="NZ_FOKI01000006.1"/>
</dbReference>
<dbReference type="STRING" id="84698.SAMN04488528_10064"/>
<keyword evidence="6 12" id="KW-0548">Nucleotidyltransferase</keyword>
<comment type="catalytic activity">
    <reaction evidence="10">
        <text>nicotinate beta-D-ribonucleotide + ATP + H(+) = deamido-NAD(+) + diphosphate</text>
        <dbReference type="Rhea" id="RHEA:22860"/>
        <dbReference type="ChEBI" id="CHEBI:15378"/>
        <dbReference type="ChEBI" id="CHEBI:30616"/>
        <dbReference type="ChEBI" id="CHEBI:33019"/>
        <dbReference type="ChEBI" id="CHEBI:57502"/>
        <dbReference type="ChEBI" id="CHEBI:58437"/>
        <dbReference type="EC" id="2.7.7.18"/>
    </reaction>
</comment>
<organism evidence="12 13">
    <name type="scientific">Clostridium frigidicarnis</name>
    <dbReference type="NCBI Taxonomy" id="84698"/>
    <lineage>
        <taxon>Bacteria</taxon>
        <taxon>Bacillati</taxon>
        <taxon>Bacillota</taxon>
        <taxon>Clostridia</taxon>
        <taxon>Eubacteriales</taxon>
        <taxon>Clostridiaceae</taxon>
        <taxon>Clostridium</taxon>
    </lineage>
</organism>
<dbReference type="SUPFAM" id="SSF52374">
    <property type="entry name" value="Nucleotidylyl transferase"/>
    <property type="match status" value="1"/>
</dbReference>
<evidence type="ECO:0000256" key="3">
    <source>
        <dbReference type="ARBA" id="ARBA00012389"/>
    </source>
</evidence>